<evidence type="ECO:0000259" key="1">
    <source>
        <dbReference type="PROSITE" id="PS51186"/>
    </source>
</evidence>
<organism evidence="2 3">
    <name type="scientific">Actinospica durhamensis</name>
    <dbReference type="NCBI Taxonomy" id="1508375"/>
    <lineage>
        <taxon>Bacteria</taxon>
        <taxon>Bacillati</taxon>
        <taxon>Actinomycetota</taxon>
        <taxon>Actinomycetes</taxon>
        <taxon>Catenulisporales</taxon>
        <taxon>Actinospicaceae</taxon>
        <taxon>Actinospica</taxon>
    </lineage>
</organism>
<dbReference type="Proteomes" id="UP000675781">
    <property type="component" value="Unassembled WGS sequence"/>
</dbReference>
<reference evidence="2" key="1">
    <citation type="submission" date="2021-04" db="EMBL/GenBank/DDBJ databases">
        <title>Genome based classification of Actinospica acidithermotolerans sp. nov., an actinobacterium isolated from an Indonesian hot spring.</title>
        <authorList>
            <person name="Kusuma A.B."/>
            <person name="Putra K.E."/>
            <person name="Nafisah S."/>
            <person name="Loh J."/>
            <person name="Nouioui I."/>
            <person name="Goodfellow M."/>
        </authorList>
    </citation>
    <scope>NUCLEOTIDE SEQUENCE</scope>
    <source>
        <strain evidence="2">CSCA 57</strain>
    </source>
</reference>
<protein>
    <submittedName>
        <fullName evidence="2">GNAT family N-acetyltransferase</fullName>
    </submittedName>
</protein>
<dbReference type="InterPro" id="IPR016181">
    <property type="entry name" value="Acyl_CoA_acyltransferase"/>
</dbReference>
<dbReference type="SUPFAM" id="SSF55729">
    <property type="entry name" value="Acyl-CoA N-acyltransferases (Nat)"/>
    <property type="match status" value="1"/>
</dbReference>
<dbReference type="InterPro" id="IPR000182">
    <property type="entry name" value="GNAT_dom"/>
</dbReference>
<accession>A0A941IRY9</accession>
<feature type="domain" description="N-acetyltransferase" evidence="1">
    <location>
        <begin position="11"/>
        <end position="191"/>
    </location>
</feature>
<gene>
    <name evidence="2" type="ORF">KDL01_21315</name>
</gene>
<dbReference type="PANTHER" id="PTHR43441:SF10">
    <property type="entry name" value="ACETYLTRANSFERASE"/>
    <property type="match status" value="1"/>
</dbReference>
<proteinExistence type="predicted"/>
<dbReference type="Gene3D" id="3.40.630.30">
    <property type="match status" value="1"/>
</dbReference>
<dbReference type="GO" id="GO:0005737">
    <property type="term" value="C:cytoplasm"/>
    <property type="evidence" value="ECO:0007669"/>
    <property type="project" value="TreeGrafter"/>
</dbReference>
<dbReference type="GO" id="GO:1990189">
    <property type="term" value="F:protein N-terminal-serine acetyltransferase activity"/>
    <property type="evidence" value="ECO:0007669"/>
    <property type="project" value="TreeGrafter"/>
</dbReference>
<dbReference type="AlphaFoldDB" id="A0A941IRY9"/>
<dbReference type="RefSeq" id="WP_212530319.1">
    <property type="nucleotide sequence ID" value="NZ_JAGSOG010000111.1"/>
</dbReference>
<dbReference type="PROSITE" id="PS51186">
    <property type="entry name" value="GNAT"/>
    <property type="match status" value="1"/>
</dbReference>
<sequence length="191" mass="21100">MNQPEITAGPLLLRPWRHTDAGALVAAWADPEIRRWARYGAVLPSVESMEPWVSWNEEQWRIGGRAAFAIQDADAGLAGSITLRDFGKDAKGDGGDTAEVGYWIVPRARGRGVAPAALTAVSRWAFEREEDGGLGVRRVELLHSVENLGSCRVAQKAGYLHEGTLRESFRYADGAWHDEHMHARLWSDPVS</sequence>
<evidence type="ECO:0000313" key="2">
    <source>
        <dbReference type="EMBL" id="MBR7835827.1"/>
    </source>
</evidence>
<dbReference type="InterPro" id="IPR051908">
    <property type="entry name" value="Ribosomal_N-acetyltransferase"/>
</dbReference>
<name>A0A941IRY9_9ACTN</name>
<dbReference type="EMBL" id="JAGSOG010000111">
    <property type="protein sequence ID" value="MBR7835827.1"/>
    <property type="molecule type" value="Genomic_DNA"/>
</dbReference>
<dbReference type="Pfam" id="PF13302">
    <property type="entry name" value="Acetyltransf_3"/>
    <property type="match status" value="1"/>
</dbReference>
<dbReference type="PANTHER" id="PTHR43441">
    <property type="entry name" value="RIBOSOMAL-PROTEIN-SERINE ACETYLTRANSFERASE"/>
    <property type="match status" value="1"/>
</dbReference>
<comment type="caution">
    <text evidence="2">The sequence shown here is derived from an EMBL/GenBank/DDBJ whole genome shotgun (WGS) entry which is preliminary data.</text>
</comment>
<evidence type="ECO:0000313" key="3">
    <source>
        <dbReference type="Proteomes" id="UP000675781"/>
    </source>
</evidence>
<dbReference type="GO" id="GO:0008999">
    <property type="term" value="F:protein-N-terminal-alanine acetyltransferase activity"/>
    <property type="evidence" value="ECO:0007669"/>
    <property type="project" value="TreeGrafter"/>
</dbReference>
<keyword evidence="3" id="KW-1185">Reference proteome</keyword>